<evidence type="ECO:0000256" key="1">
    <source>
        <dbReference type="SAM" id="MobiDB-lite"/>
    </source>
</evidence>
<evidence type="ECO:0000313" key="2">
    <source>
        <dbReference type="EMBL" id="MCW3477771.1"/>
    </source>
</evidence>
<sequence length="219" mass="24625">MLVQSFWRGELVASLGNPATIKADQRELALDVLKQFPDHPGLVVVESQSKAPPAIIVDDDGSEWGDPRAVIIWPADTKTRNGSLLKQACENLAAVDWCDYHDDFKVMLSELLVLRADFQAFCRAKGYRLPAFWSGDAKPNVAAQAKIDCRNWLRQEVRQLRDAKPMRKAAYRAEAREQFRDLTARAFDKIWEATVPDRWKRPGAPPGPRSKAGSAPRKS</sequence>
<gene>
    <name evidence="2" type="ORF">OL599_24785</name>
</gene>
<dbReference type="Proteomes" id="UP001165679">
    <property type="component" value="Unassembled WGS sequence"/>
</dbReference>
<reference evidence="2" key="2">
    <citation type="submission" date="2022-10" db="EMBL/GenBank/DDBJ databases">
        <authorList>
            <person name="Trinh H.N."/>
        </authorList>
    </citation>
    <scope>NUCLEOTIDE SEQUENCE</scope>
    <source>
        <strain evidence="2">RN2-1</strain>
    </source>
</reference>
<dbReference type="AlphaFoldDB" id="A0AA41YPP2"/>
<comment type="caution">
    <text evidence="2">The sequence shown here is derived from an EMBL/GenBank/DDBJ whole genome shotgun (WGS) entry which is preliminary data.</text>
</comment>
<name>A0AA41YPP2_9PROT</name>
<proteinExistence type="predicted"/>
<keyword evidence="3" id="KW-1185">Reference proteome</keyword>
<organism evidence="2 3">
    <name type="scientific">Limobrevibacterium gyesilva</name>
    <dbReference type="NCBI Taxonomy" id="2991712"/>
    <lineage>
        <taxon>Bacteria</taxon>
        <taxon>Pseudomonadati</taxon>
        <taxon>Pseudomonadota</taxon>
        <taxon>Alphaproteobacteria</taxon>
        <taxon>Acetobacterales</taxon>
        <taxon>Acetobacteraceae</taxon>
        <taxon>Limobrevibacterium</taxon>
    </lineage>
</organism>
<reference evidence="2" key="1">
    <citation type="submission" date="2022-09" db="EMBL/GenBank/DDBJ databases">
        <title>Rhodovastum sp. nov. RN2-1 isolated from soil in Seongnam, South Korea.</title>
        <authorList>
            <person name="Le N.T."/>
        </authorList>
    </citation>
    <scope>NUCLEOTIDE SEQUENCE</scope>
    <source>
        <strain evidence="2">RN2-1</strain>
    </source>
</reference>
<feature type="region of interest" description="Disordered" evidence="1">
    <location>
        <begin position="197"/>
        <end position="219"/>
    </location>
</feature>
<accession>A0AA41YPP2</accession>
<protein>
    <submittedName>
        <fullName evidence="2">Uncharacterized protein</fullName>
    </submittedName>
</protein>
<dbReference type="EMBL" id="JAPDNT010000051">
    <property type="protein sequence ID" value="MCW3477771.1"/>
    <property type="molecule type" value="Genomic_DNA"/>
</dbReference>
<evidence type="ECO:0000313" key="3">
    <source>
        <dbReference type="Proteomes" id="UP001165679"/>
    </source>
</evidence>